<dbReference type="PANTHER" id="PTHR16797">
    <property type="entry name" value="FACTOR VIII-ASSOCIATED GENE 1"/>
    <property type="match status" value="1"/>
</dbReference>
<dbReference type="GO" id="GO:0005769">
    <property type="term" value="C:early endosome"/>
    <property type="evidence" value="ECO:0007669"/>
    <property type="project" value="TreeGrafter"/>
</dbReference>
<proteinExistence type="predicted"/>
<gene>
    <name evidence="1" type="ORF">PHAECO_LOCUS5417</name>
</gene>
<evidence type="ECO:0000313" key="1">
    <source>
        <dbReference type="EMBL" id="CAG9817589.1"/>
    </source>
</evidence>
<dbReference type="PANTHER" id="PTHR16797:SF4">
    <property type="entry name" value="40-KDA HUNTINGTIN-ASSOCIATED PROTEIN"/>
    <property type="match status" value="1"/>
</dbReference>
<dbReference type="Proteomes" id="UP001153737">
    <property type="component" value="Chromosome 16"/>
</dbReference>
<dbReference type="AlphaFoldDB" id="A0A9N9X292"/>
<evidence type="ECO:0008006" key="3">
    <source>
        <dbReference type="Google" id="ProtNLM"/>
    </source>
</evidence>
<dbReference type="OrthoDB" id="10249246at2759"/>
<evidence type="ECO:0000313" key="2">
    <source>
        <dbReference type="Proteomes" id="UP001153737"/>
    </source>
</evidence>
<name>A0A9N9X292_PHACE</name>
<reference evidence="1" key="1">
    <citation type="submission" date="2022-01" db="EMBL/GenBank/DDBJ databases">
        <authorList>
            <person name="King R."/>
        </authorList>
    </citation>
    <scope>NUCLEOTIDE SEQUENCE</scope>
</reference>
<dbReference type="EMBL" id="OU896722">
    <property type="protein sequence ID" value="CAG9817589.1"/>
    <property type="molecule type" value="Genomic_DNA"/>
</dbReference>
<reference evidence="1" key="2">
    <citation type="submission" date="2022-10" db="EMBL/GenBank/DDBJ databases">
        <authorList>
            <consortium name="ENA_rothamsted_submissions"/>
            <consortium name="culmorum"/>
            <person name="King R."/>
        </authorList>
    </citation>
    <scope>NUCLEOTIDE SEQUENCE</scope>
</reference>
<accession>A0A9N9X292</accession>
<sequence>MNSESGDIDILDQYMNISNKLKKRFLKKPNVTEACESFTSLAKQCETQELPQYAGLCWIAAARCEGSLLNNTGETSCLVQSARQLFKAEERDISMGCKNVPGEYFQAGLSCYAHAASRYPENCSMPISLDLEIVDFLKRIGRPQYIQDYLDDSIKLSRDRVGTKIHCLELLASHFINSGDFVAAFNTFLEISNLVEELPCSGHKAEILLKCELNSVFLLLILRPSPQKLSPNLAKILEKYTWGDKNDNSLKACRMKEDTFLLLQSLVTICQSLDTSSLVDLETDFWKILSKEEKELLRILVKTYQM</sequence>
<organism evidence="1 2">
    <name type="scientific">Phaedon cochleariae</name>
    <name type="common">Mustard beetle</name>
    <dbReference type="NCBI Taxonomy" id="80249"/>
    <lineage>
        <taxon>Eukaryota</taxon>
        <taxon>Metazoa</taxon>
        <taxon>Ecdysozoa</taxon>
        <taxon>Arthropoda</taxon>
        <taxon>Hexapoda</taxon>
        <taxon>Insecta</taxon>
        <taxon>Pterygota</taxon>
        <taxon>Neoptera</taxon>
        <taxon>Endopterygota</taxon>
        <taxon>Coleoptera</taxon>
        <taxon>Polyphaga</taxon>
        <taxon>Cucujiformia</taxon>
        <taxon>Chrysomeloidea</taxon>
        <taxon>Chrysomelidae</taxon>
        <taxon>Chrysomelinae</taxon>
        <taxon>Chrysomelini</taxon>
        <taxon>Phaedon</taxon>
    </lineage>
</organism>
<keyword evidence="2" id="KW-1185">Reference proteome</keyword>
<dbReference type="InterPro" id="IPR039494">
    <property type="entry name" value="F8A"/>
</dbReference>
<protein>
    <recommendedName>
        <fullName evidence="3">Factor VIII intron 22 protein</fullName>
    </recommendedName>
</protein>
<dbReference type="GO" id="GO:0099518">
    <property type="term" value="P:vesicle cytoskeletal trafficking"/>
    <property type="evidence" value="ECO:0007669"/>
    <property type="project" value="TreeGrafter"/>
</dbReference>